<proteinExistence type="predicted"/>
<feature type="region of interest" description="Disordered" evidence="1">
    <location>
        <begin position="130"/>
        <end position="162"/>
    </location>
</feature>
<dbReference type="OrthoDB" id="4767464at2759"/>
<dbReference type="EMBL" id="CH476616">
    <property type="protein sequence ID" value="EEP79127.1"/>
    <property type="molecule type" value="Genomic_DNA"/>
</dbReference>
<protein>
    <submittedName>
        <fullName evidence="2">Uncharacterized protein</fullName>
    </submittedName>
</protein>
<evidence type="ECO:0000313" key="2">
    <source>
        <dbReference type="EMBL" id="EEP79127.1"/>
    </source>
</evidence>
<dbReference type="Proteomes" id="UP000002058">
    <property type="component" value="Unassembled WGS sequence"/>
</dbReference>
<organism evidence="2 3">
    <name type="scientific">Uncinocarpus reesii (strain UAMH 1704)</name>
    <dbReference type="NCBI Taxonomy" id="336963"/>
    <lineage>
        <taxon>Eukaryota</taxon>
        <taxon>Fungi</taxon>
        <taxon>Dikarya</taxon>
        <taxon>Ascomycota</taxon>
        <taxon>Pezizomycotina</taxon>
        <taxon>Eurotiomycetes</taxon>
        <taxon>Eurotiomycetidae</taxon>
        <taxon>Onygenales</taxon>
        <taxon>Onygenaceae</taxon>
        <taxon>Uncinocarpus</taxon>
    </lineage>
</organism>
<dbReference type="VEuPathDB" id="FungiDB:UREG_03973"/>
<dbReference type="GeneID" id="8444755"/>
<gene>
    <name evidence="2" type="ORF">UREG_03973</name>
</gene>
<name>C4JMB5_UNCRE</name>
<dbReference type="RefSeq" id="XP_002544456.1">
    <property type="nucleotide sequence ID" value="XM_002544410.1"/>
</dbReference>
<dbReference type="KEGG" id="ure:UREG_03973"/>
<evidence type="ECO:0000256" key="1">
    <source>
        <dbReference type="SAM" id="MobiDB-lite"/>
    </source>
</evidence>
<sequence>MSYPYGVPARENEMYWRDGKVYMHGQEIRKSNAPSGSTNATGTRNDRGLDAEARLYRQQYQSFRKTARPLGLRDFINEPGMYDGEPRESMAWHDRGAAMAQHSRNVYEGVVDARRNMANDYIGYDLQKGRRGHKNRIESSESSARHMLRKETLHRTTHGRRP</sequence>
<evidence type="ECO:0000313" key="3">
    <source>
        <dbReference type="Proteomes" id="UP000002058"/>
    </source>
</evidence>
<accession>C4JMB5</accession>
<dbReference type="HOGENOM" id="CLU_1636675_0_0_1"/>
<reference evidence="3" key="1">
    <citation type="journal article" date="2009" name="Genome Res.">
        <title>Comparative genomic analyses of the human fungal pathogens Coccidioides and their relatives.</title>
        <authorList>
            <person name="Sharpton T.J."/>
            <person name="Stajich J.E."/>
            <person name="Rounsley S.D."/>
            <person name="Gardner M.J."/>
            <person name="Wortman J.R."/>
            <person name="Jordar V.S."/>
            <person name="Maiti R."/>
            <person name="Kodira C.D."/>
            <person name="Neafsey D.E."/>
            <person name="Zeng Q."/>
            <person name="Hung C.-Y."/>
            <person name="McMahan C."/>
            <person name="Muszewska A."/>
            <person name="Grynberg M."/>
            <person name="Mandel M.A."/>
            <person name="Kellner E.M."/>
            <person name="Barker B.M."/>
            <person name="Galgiani J.N."/>
            <person name="Orbach M.J."/>
            <person name="Kirkland T.N."/>
            <person name="Cole G.T."/>
            <person name="Henn M.R."/>
            <person name="Birren B.W."/>
            <person name="Taylor J.W."/>
        </authorList>
    </citation>
    <scope>NUCLEOTIDE SEQUENCE [LARGE SCALE GENOMIC DNA]</scope>
    <source>
        <strain evidence="3">UAMH 1704</strain>
    </source>
</reference>
<dbReference type="InParanoid" id="C4JMB5"/>
<keyword evidence="3" id="KW-1185">Reference proteome</keyword>
<dbReference type="AlphaFoldDB" id="C4JMB5"/>